<keyword evidence="2" id="KW-0472">Membrane</keyword>
<keyword evidence="4" id="KW-1185">Reference proteome</keyword>
<comment type="caution">
    <text evidence="3">The sequence shown here is derived from an EMBL/GenBank/DDBJ whole genome shotgun (WGS) entry which is preliminary data.</text>
</comment>
<feature type="transmembrane region" description="Helical" evidence="2">
    <location>
        <begin position="77"/>
        <end position="101"/>
    </location>
</feature>
<dbReference type="AlphaFoldDB" id="A0A8H4TLC9"/>
<evidence type="ECO:0000256" key="2">
    <source>
        <dbReference type="SAM" id="Phobius"/>
    </source>
</evidence>
<dbReference type="Proteomes" id="UP000622797">
    <property type="component" value="Unassembled WGS sequence"/>
</dbReference>
<evidence type="ECO:0000313" key="3">
    <source>
        <dbReference type="EMBL" id="KAF4960036.1"/>
    </source>
</evidence>
<dbReference type="OrthoDB" id="3692311at2759"/>
<organism evidence="3 4">
    <name type="scientific">Fusarium sarcochroum</name>
    <dbReference type="NCBI Taxonomy" id="1208366"/>
    <lineage>
        <taxon>Eukaryota</taxon>
        <taxon>Fungi</taxon>
        <taxon>Dikarya</taxon>
        <taxon>Ascomycota</taxon>
        <taxon>Pezizomycotina</taxon>
        <taxon>Sordariomycetes</taxon>
        <taxon>Hypocreomycetidae</taxon>
        <taxon>Hypocreales</taxon>
        <taxon>Nectriaceae</taxon>
        <taxon>Fusarium</taxon>
        <taxon>Fusarium lateritium species complex</taxon>
    </lineage>
</organism>
<accession>A0A8H4TLC9</accession>
<reference evidence="3" key="1">
    <citation type="journal article" date="2020" name="BMC Genomics">
        <title>Correction to: Identification and distribution of gene clusters required for synthesis of sphingolipid metabolism inhibitors in diverse species of the filamentous fungus Fusarium.</title>
        <authorList>
            <person name="Kim H.S."/>
            <person name="Lohmar J.M."/>
            <person name="Busman M."/>
            <person name="Brown D.W."/>
            <person name="Naumann T.A."/>
            <person name="Divon H.H."/>
            <person name="Lysoe E."/>
            <person name="Uhlig S."/>
            <person name="Proctor R.H."/>
        </authorList>
    </citation>
    <scope>NUCLEOTIDE SEQUENCE</scope>
    <source>
        <strain evidence="3">NRRL 20472</strain>
    </source>
</reference>
<feature type="region of interest" description="Disordered" evidence="1">
    <location>
        <begin position="1"/>
        <end position="32"/>
    </location>
</feature>
<evidence type="ECO:0000313" key="4">
    <source>
        <dbReference type="Proteomes" id="UP000622797"/>
    </source>
</evidence>
<sequence length="568" mass="64501">MDSFSVVSPIRRKPVPRPEEVESSLSGDFTPLEDMRSESAYFPVQQHDDAQAMAPKTYTNEAERVPPRVLKTRSEKVLLALVDISLFACSILFLVLAVSAARLDNTTESQYGRTMMNLSDLGPTIFPVVFTTIVARLMKSMAYYLAEKGTKLRLLEETRLIHYLDVNARSYFGEASHYMGMDSVISSIFMASVIASNSTKASPVDPWNNPKVPTQKATQPDSHGIYPWVPVTANDSMDYLSLIGLRLWNIPETGRTEFVMESSYLKPTCSKQPPLKEDEWNKRHFPNSTFAARMDWDGYNETSGDPYSGENYIDIQFAIYSIQDNYTGFVYNCTLRSTSLDLHLICDGGDCKVNRTRTISPSKRPDWEVPWNIIPGCIDWPARHLGATLYMMTTAAGTTMRGYTTPVEPFLKGSSPFTIEEYISFENVTDIDFSIRFGQLLNAIYLSTQLFGDIAGSIHEHQPETLETSKRCRMYTNTTATVFQEQKVYEALPIWIAFLILACVFLLICCFMTFYIHQWVFLYGWVGKGKSGWGCQRPVWGYRTARKSWEASISYFRVFGRSDGSYNE</sequence>
<gene>
    <name evidence="3" type="ORF">FSARC_10588</name>
</gene>
<keyword evidence="2" id="KW-0812">Transmembrane</keyword>
<keyword evidence="2" id="KW-1133">Transmembrane helix</keyword>
<name>A0A8H4TLC9_9HYPO</name>
<proteinExistence type="predicted"/>
<evidence type="ECO:0000256" key="1">
    <source>
        <dbReference type="SAM" id="MobiDB-lite"/>
    </source>
</evidence>
<reference evidence="3" key="2">
    <citation type="submission" date="2020-05" db="EMBL/GenBank/DDBJ databases">
        <authorList>
            <person name="Kim H.-S."/>
            <person name="Proctor R.H."/>
            <person name="Brown D.W."/>
        </authorList>
    </citation>
    <scope>NUCLEOTIDE SEQUENCE</scope>
    <source>
        <strain evidence="3">NRRL 20472</strain>
    </source>
</reference>
<feature type="transmembrane region" description="Helical" evidence="2">
    <location>
        <begin position="121"/>
        <end position="138"/>
    </location>
</feature>
<protein>
    <submittedName>
        <fullName evidence="3">Uncharacterized protein</fullName>
    </submittedName>
</protein>
<feature type="transmembrane region" description="Helical" evidence="2">
    <location>
        <begin position="494"/>
        <end position="516"/>
    </location>
</feature>
<dbReference type="EMBL" id="JABEXW010000648">
    <property type="protein sequence ID" value="KAF4960036.1"/>
    <property type="molecule type" value="Genomic_DNA"/>
</dbReference>